<feature type="compositionally biased region" description="Gly residues" evidence="1">
    <location>
        <begin position="365"/>
        <end position="377"/>
    </location>
</feature>
<protein>
    <submittedName>
        <fullName evidence="2">Uncharacterized protein</fullName>
    </submittedName>
</protein>
<evidence type="ECO:0000256" key="1">
    <source>
        <dbReference type="SAM" id="MobiDB-lite"/>
    </source>
</evidence>
<dbReference type="KEGG" id="mng:MNEG_4109"/>
<dbReference type="GeneID" id="25736987"/>
<proteinExistence type="predicted"/>
<dbReference type="EMBL" id="KK100772">
    <property type="protein sequence ID" value="KIZ03843.1"/>
    <property type="molecule type" value="Genomic_DNA"/>
</dbReference>
<feature type="region of interest" description="Disordered" evidence="1">
    <location>
        <begin position="348"/>
        <end position="385"/>
    </location>
</feature>
<dbReference type="AlphaFoldDB" id="A0A0D2JZ98"/>
<gene>
    <name evidence="2" type="ORF">MNEG_4109</name>
</gene>
<evidence type="ECO:0000313" key="2">
    <source>
        <dbReference type="EMBL" id="KIZ03843.1"/>
    </source>
</evidence>
<reference evidence="2 3" key="1">
    <citation type="journal article" date="2013" name="BMC Genomics">
        <title>Reconstruction of the lipid metabolism for the microalga Monoraphidium neglectum from its genome sequence reveals characteristics suitable for biofuel production.</title>
        <authorList>
            <person name="Bogen C."/>
            <person name="Al-Dilaimi A."/>
            <person name="Albersmeier A."/>
            <person name="Wichmann J."/>
            <person name="Grundmann M."/>
            <person name="Rupp O."/>
            <person name="Lauersen K.J."/>
            <person name="Blifernez-Klassen O."/>
            <person name="Kalinowski J."/>
            <person name="Goesmann A."/>
            <person name="Mussgnug J.H."/>
            <person name="Kruse O."/>
        </authorList>
    </citation>
    <scope>NUCLEOTIDE SEQUENCE [LARGE SCALE GENOMIC DNA]</scope>
    <source>
        <strain evidence="2 3">SAG 48.87</strain>
    </source>
</reference>
<keyword evidence="3" id="KW-1185">Reference proteome</keyword>
<evidence type="ECO:0000313" key="3">
    <source>
        <dbReference type="Proteomes" id="UP000054498"/>
    </source>
</evidence>
<accession>A0A0D2JZ98</accession>
<organism evidence="2 3">
    <name type="scientific">Monoraphidium neglectum</name>
    <dbReference type="NCBI Taxonomy" id="145388"/>
    <lineage>
        <taxon>Eukaryota</taxon>
        <taxon>Viridiplantae</taxon>
        <taxon>Chlorophyta</taxon>
        <taxon>core chlorophytes</taxon>
        <taxon>Chlorophyceae</taxon>
        <taxon>CS clade</taxon>
        <taxon>Sphaeropleales</taxon>
        <taxon>Selenastraceae</taxon>
        <taxon>Monoraphidium</taxon>
    </lineage>
</organism>
<name>A0A0D2JZ98_9CHLO</name>
<feature type="region of interest" description="Disordered" evidence="1">
    <location>
        <begin position="1"/>
        <end position="67"/>
    </location>
</feature>
<feature type="compositionally biased region" description="Low complexity" evidence="1">
    <location>
        <begin position="348"/>
        <end position="360"/>
    </location>
</feature>
<dbReference type="Proteomes" id="UP000054498">
    <property type="component" value="Unassembled WGS sequence"/>
</dbReference>
<sequence length="455" mass="47875">MEQAYNNPVFGGAGQQQPPPDPAGTSDTARPDPAGAHHEAMETEDTQNTGGVVPEGQGGTGAADGSAPGGRLADILAGAFAPDTAGGLAGAAGITVSADPESIARLNALARVFREPGTADAINALMAAQQQLTTQRLSAPFTLGSSLPHMPPLAEYPSVKGQTFESWYEAEMRPWLQLVGGRAPRETWVSYTLRAMKFDLRQRVMAYIQALGLDPMTLEWEQFKAIMFQQSFLPHPSEIAKRQQLMKPISAGAVAKASAFDTVATMSDLTRQFQQCNPPPNTSCGWCQSTMVAMGMNKLPPTLAEIVAVHPHKGEWKTFAEWSNYVIDIAPTWLHQLQQKEAAARAQAQLLQQQRRQQQRPYESGGRGGGGGGGGGAPPHPKRGWDDAEAASFVATSPSSSAAMAAAAEVAGAVAAAIVAAAAAAGGWAVAMLDVATSSWLSVDCSVKPLRLLQP</sequence>
<dbReference type="RefSeq" id="XP_013902862.1">
    <property type="nucleotide sequence ID" value="XM_014047408.1"/>
</dbReference>